<dbReference type="GO" id="GO:0120159">
    <property type="term" value="F:rRNA pseudouridine synthase activity"/>
    <property type="evidence" value="ECO:0007669"/>
    <property type="project" value="UniProtKB-ARBA"/>
</dbReference>
<evidence type="ECO:0000256" key="1">
    <source>
        <dbReference type="ARBA" id="ARBA00008348"/>
    </source>
</evidence>
<dbReference type="InterPro" id="IPR042092">
    <property type="entry name" value="PsdUridine_s_RsuA/RluB/E/F_cat"/>
</dbReference>
<gene>
    <name evidence="5" type="ORF">A2494_01980</name>
</gene>
<dbReference type="PROSITE" id="PS01149">
    <property type="entry name" value="PSI_RSU"/>
    <property type="match status" value="1"/>
</dbReference>
<evidence type="ECO:0000256" key="3">
    <source>
        <dbReference type="PROSITE-ProRule" id="PRU00182"/>
    </source>
</evidence>
<dbReference type="Gene3D" id="3.30.70.580">
    <property type="entry name" value="Pseudouridine synthase I, catalytic domain, N-terminal subdomain"/>
    <property type="match status" value="1"/>
</dbReference>
<protein>
    <recommendedName>
        <fullName evidence="4">RNA-binding S4 domain-containing protein</fullName>
    </recommendedName>
</protein>
<dbReference type="GO" id="GO:0000455">
    <property type="term" value="P:enzyme-directed rRNA pseudouridine synthesis"/>
    <property type="evidence" value="ECO:0007669"/>
    <property type="project" value="UniProtKB-ARBA"/>
</dbReference>
<dbReference type="CDD" id="cd02870">
    <property type="entry name" value="PseudoU_synth_RsuA_like"/>
    <property type="match status" value="1"/>
</dbReference>
<accession>A0A1G2DVX9</accession>
<dbReference type="AlphaFoldDB" id="A0A1G2DVX9"/>
<dbReference type="PANTHER" id="PTHR47683">
    <property type="entry name" value="PSEUDOURIDINE SYNTHASE FAMILY PROTEIN-RELATED"/>
    <property type="match status" value="1"/>
</dbReference>
<comment type="similarity">
    <text evidence="1">Belongs to the pseudouridine synthase RsuA family.</text>
</comment>
<evidence type="ECO:0000256" key="2">
    <source>
        <dbReference type="ARBA" id="ARBA00023235"/>
    </source>
</evidence>
<dbReference type="PANTHER" id="PTHR47683:SF2">
    <property type="entry name" value="RNA-BINDING S4 DOMAIN-CONTAINING PROTEIN"/>
    <property type="match status" value="1"/>
</dbReference>
<dbReference type="Pfam" id="PF01479">
    <property type="entry name" value="S4"/>
    <property type="match status" value="1"/>
</dbReference>
<dbReference type="EMBL" id="MHLU01000130">
    <property type="protein sequence ID" value="OGZ17542.1"/>
    <property type="molecule type" value="Genomic_DNA"/>
</dbReference>
<proteinExistence type="inferred from homology"/>
<evidence type="ECO:0000313" key="5">
    <source>
        <dbReference type="EMBL" id="OGZ17542.1"/>
    </source>
</evidence>
<dbReference type="Gene3D" id="3.30.70.1560">
    <property type="entry name" value="Alpha-L RNA-binding motif"/>
    <property type="match status" value="1"/>
</dbReference>
<dbReference type="InterPro" id="IPR020094">
    <property type="entry name" value="TruA/RsuA/RluB/E/F_N"/>
</dbReference>
<evidence type="ECO:0000259" key="4">
    <source>
        <dbReference type="SMART" id="SM00363"/>
    </source>
</evidence>
<dbReference type="SUPFAM" id="SSF55174">
    <property type="entry name" value="Alpha-L RNA-binding motif"/>
    <property type="match status" value="1"/>
</dbReference>
<dbReference type="Gene3D" id="3.10.290.10">
    <property type="entry name" value="RNA-binding S4 domain"/>
    <property type="match status" value="1"/>
</dbReference>
<feature type="non-terminal residue" evidence="5">
    <location>
        <position position="191"/>
    </location>
</feature>
<dbReference type="InterPro" id="IPR020103">
    <property type="entry name" value="PsdUridine_synth_cat_dom_sf"/>
</dbReference>
<dbReference type="Proteomes" id="UP000178106">
    <property type="component" value="Unassembled WGS sequence"/>
</dbReference>
<keyword evidence="3" id="KW-0694">RNA-binding</keyword>
<sequence>MHINQYLAAAVGISRRAADKEIAAKAVQLNGRKALPADRVAEGDKVVWKGKIVTIEQKAHTTIALFKPAGYITSRKRDETNAPTVMELLPKELQNLKPVGRLDKDSEGLLLLTDDGDFLYESTHPKFGIAKEYLVELEQNVTDKMIAQWKKGVRLTEGLAKADDVERLARHRLRVVIHQGMTRQIRRMAAK</sequence>
<dbReference type="InterPro" id="IPR050343">
    <property type="entry name" value="RsuA_PseudoU_synthase"/>
</dbReference>
<dbReference type="InterPro" id="IPR036986">
    <property type="entry name" value="S4_RNA-bd_sf"/>
</dbReference>
<dbReference type="Pfam" id="PF00849">
    <property type="entry name" value="PseudoU_synth_2"/>
    <property type="match status" value="1"/>
</dbReference>
<dbReference type="SUPFAM" id="SSF55120">
    <property type="entry name" value="Pseudouridine synthase"/>
    <property type="match status" value="1"/>
</dbReference>
<dbReference type="InterPro" id="IPR002942">
    <property type="entry name" value="S4_RNA-bd"/>
</dbReference>
<dbReference type="InterPro" id="IPR018496">
    <property type="entry name" value="PsdUridine_synth_RsuA/RluB_CS"/>
</dbReference>
<reference evidence="5 6" key="1">
    <citation type="journal article" date="2016" name="Nat. Commun.">
        <title>Thousands of microbial genomes shed light on interconnected biogeochemical processes in an aquifer system.</title>
        <authorList>
            <person name="Anantharaman K."/>
            <person name="Brown C.T."/>
            <person name="Hug L.A."/>
            <person name="Sharon I."/>
            <person name="Castelle C.J."/>
            <person name="Probst A.J."/>
            <person name="Thomas B.C."/>
            <person name="Singh A."/>
            <person name="Wilkins M.J."/>
            <person name="Karaoz U."/>
            <person name="Brodie E.L."/>
            <person name="Williams K.H."/>
            <person name="Hubbard S.S."/>
            <person name="Banfield J.F."/>
        </authorList>
    </citation>
    <scope>NUCLEOTIDE SEQUENCE [LARGE SCALE GENOMIC DNA]</scope>
</reference>
<name>A0A1G2DVX9_9BACT</name>
<keyword evidence="2" id="KW-0413">Isomerase</keyword>
<dbReference type="CDD" id="cd00165">
    <property type="entry name" value="S4"/>
    <property type="match status" value="1"/>
</dbReference>
<comment type="caution">
    <text evidence="5">The sequence shown here is derived from an EMBL/GenBank/DDBJ whole genome shotgun (WGS) entry which is preliminary data.</text>
</comment>
<organism evidence="5 6">
    <name type="scientific">Candidatus Lloydbacteria bacterium RIFOXYC12_FULL_46_25</name>
    <dbReference type="NCBI Taxonomy" id="1798670"/>
    <lineage>
        <taxon>Bacteria</taxon>
        <taxon>Candidatus Lloydiibacteriota</taxon>
    </lineage>
</organism>
<evidence type="ECO:0000313" key="6">
    <source>
        <dbReference type="Proteomes" id="UP000178106"/>
    </source>
</evidence>
<feature type="domain" description="RNA-binding S4" evidence="4">
    <location>
        <begin position="1"/>
        <end position="60"/>
    </location>
</feature>
<dbReference type="InterPro" id="IPR006145">
    <property type="entry name" value="PsdUridine_synth_RsuA/RluA"/>
</dbReference>
<dbReference type="GO" id="GO:0003723">
    <property type="term" value="F:RNA binding"/>
    <property type="evidence" value="ECO:0007669"/>
    <property type="project" value="UniProtKB-KW"/>
</dbReference>
<dbReference type="SMART" id="SM00363">
    <property type="entry name" value="S4"/>
    <property type="match status" value="1"/>
</dbReference>
<dbReference type="PROSITE" id="PS50889">
    <property type="entry name" value="S4"/>
    <property type="match status" value="1"/>
</dbReference>